<dbReference type="Proteomes" id="UP000008021">
    <property type="component" value="Chromosome 7"/>
</dbReference>
<feature type="region of interest" description="Disordered" evidence="1">
    <location>
        <begin position="1"/>
        <end position="29"/>
    </location>
</feature>
<organism evidence="2">
    <name type="scientific">Oryza meridionalis</name>
    <dbReference type="NCBI Taxonomy" id="40149"/>
    <lineage>
        <taxon>Eukaryota</taxon>
        <taxon>Viridiplantae</taxon>
        <taxon>Streptophyta</taxon>
        <taxon>Embryophyta</taxon>
        <taxon>Tracheophyta</taxon>
        <taxon>Spermatophyta</taxon>
        <taxon>Magnoliopsida</taxon>
        <taxon>Liliopsida</taxon>
        <taxon>Poales</taxon>
        <taxon>Poaceae</taxon>
        <taxon>BOP clade</taxon>
        <taxon>Oryzoideae</taxon>
        <taxon>Oryzeae</taxon>
        <taxon>Oryzinae</taxon>
        <taxon>Oryza</taxon>
    </lineage>
</organism>
<proteinExistence type="predicted"/>
<evidence type="ECO:0000313" key="3">
    <source>
        <dbReference type="Proteomes" id="UP000008021"/>
    </source>
</evidence>
<evidence type="ECO:0000313" key="2">
    <source>
        <dbReference type="EnsemblPlants" id="OMERI07G05570.1"/>
    </source>
</evidence>
<dbReference type="HOGENOM" id="CLU_2626118_0_0_1"/>
<name>A0A0E0E8Z4_9ORYZ</name>
<dbReference type="EnsemblPlants" id="OMERI07G05570.1">
    <property type="protein sequence ID" value="OMERI07G05570.1"/>
    <property type="gene ID" value="OMERI07G05570"/>
</dbReference>
<keyword evidence="3" id="KW-1185">Reference proteome</keyword>
<sequence>MATVTGVEEDDGRSPSSMRHSSGFLRGNGEDDDAKLVAWWLAPAWSKSTATATMSLRRCPVHALEHPWARRRFRRYNG</sequence>
<accession>A0A0E0E8Z4</accession>
<evidence type="ECO:0000256" key="1">
    <source>
        <dbReference type="SAM" id="MobiDB-lite"/>
    </source>
</evidence>
<dbReference type="AlphaFoldDB" id="A0A0E0E8Z4"/>
<reference evidence="2" key="1">
    <citation type="submission" date="2015-04" db="UniProtKB">
        <authorList>
            <consortium name="EnsemblPlants"/>
        </authorList>
    </citation>
    <scope>IDENTIFICATION</scope>
</reference>
<dbReference type="Gramene" id="OMERI07G05570.1">
    <property type="protein sequence ID" value="OMERI07G05570.1"/>
    <property type="gene ID" value="OMERI07G05570"/>
</dbReference>
<reference evidence="2" key="2">
    <citation type="submission" date="2018-05" db="EMBL/GenBank/DDBJ databases">
        <title>OmerRS3 (Oryza meridionalis Reference Sequence Version 3).</title>
        <authorList>
            <person name="Zhang J."/>
            <person name="Kudrna D."/>
            <person name="Lee S."/>
            <person name="Talag J."/>
            <person name="Welchert J."/>
            <person name="Wing R.A."/>
        </authorList>
    </citation>
    <scope>NUCLEOTIDE SEQUENCE [LARGE SCALE GENOMIC DNA]</scope>
    <source>
        <strain evidence="2">cv. OR44</strain>
    </source>
</reference>
<protein>
    <submittedName>
        <fullName evidence="2">Uncharacterized protein</fullName>
    </submittedName>
</protein>